<protein>
    <submittedName>
        <fullName evidence="1">Uncharacterized protein</fullName>
    </submittedName>
</protein>
<organism evidence="1 2">
    <name type="scientific">Rhizobium leguminosarum</name>
    <dbReference type="NCBI Taxonomy" id="384"/>
    <lineage>
        <taxon>Bacteria</taxon>
        <taxon>Pseudomonadati</taxon>
        <taxon>Pseudomonadota</taxon>
        <taxon>Alphaproteobacteria</taxon>
        <taxon>Hyphomicrobiales</taxon>
        <taxon>Rhizobiaceae</taxon>
        <taxon>Rhizobium/Agrobacterium group</taxon>
        <taxon>Rhizobium</taxon>
    </lineage>
</organism>
<proteinExistence type="predicted"/>
<dbReference type="Proteomes" id="UP000283817">
    <property type="component" value="Unassembled WGS sequence"/>
</dbReference>
<dbReference type="EMBL" id="SBHX01000027">
    <property type="protein sequence ID" value="RWX32011.1"/>
    <property type="molecule type" value="Genomic_DNA"/>
</dbReference>
<evidence type="ECO:0000313" key="1">
    <source>
        <dbReference type="EMBL" id="RWX32011.1"/>
    </source>
</evidence>
<sequence length="288" mass="32650">METLSSDGSLSLYFDLKKGEKADLEVVAQAAIDWVAALRAVAQEIDPDTSIRVEIVDAIEGSLSLNTVLDFLEAQAAKFDDGASQHWRLKKIAVALAVFVVFTGAPTYDFYFGDDTKELSAEDRKRIDELIELTKNKPAVEEKKREFFKALERDPSIKGVGVTEKRGRIPAVIIPSTEFAERSGLWQIYTEEEPRKRISHQIIKVQLITPTLVHRARAWRFQAPGMPEFSAIMRDEKFLSALKENHLEEHLRIGIPMTLRLQIEERNEGGIWVPKRRVVTEVISPKPI</sequence>
<evidence type="ECO:0000313" key="2">
    <source>
        <dbReference type="Proteomes" id="UP000283817"/>
    </source>
</evidence>
<reference evidence="1 2" key="1">
    <citation type="submission" date="2019-01" db="EMBL/GenBank/DDBJ databases">
        <title>RHIZO-ID as a novel technology for direct rhizobia identification.</title>
        <authorList>
            <person name="De Meyer S.E."/>
        </authorList>
    </citation>
    <scope>NUCLEOTIDE SEQUENCE [LARGE SCALE GENOMIC DNA]</scope>
    <source>
        <strain evidence="1 2">WSM448</strain>
    </source>
</reference>
<comment type="caution">
    <text evidence="1">The sequence shown here is derived from an EMBL/GenBank/DDBJ whole genome shotgun (WGS) entry which is preliminary data.</text>
</comment>
<dbReference type="AlphaFoldDB" id="A0A444I3B9"/>
<dbReference type="RefSeq" id="WP_128410474.1">
    <property type="nucleotide sequence ID" value="NZ_SBHX01000027.1"/>
</dbReference>
<name>A0A444I3B9_RHILE</name>
<accession>A0A444I3B9</accession>
<gene>
    <name evidence="1" type="ORF">EHI47_11540</name>
</gene>